<keyword evidence="8 12" id="KW-1133">Transmembrane helix</keyword>
<keyword evidence="10 12" id="KW-0472">Membrane</keyword>
<comment type="caution">
    <text evidence="14">The sequence shown here is derived from an EMBL/GenBank/DDBJ whole genome shotgun (WGS) entry which is preliminary data.</text>
</comment>
<dbReference type="GO" id="GO:0098703">
    <property type="term" value="P:calcium ion import across plasma membrane"/>
    <property type="evidence" value="ECO:0007669"/>
    <property type="project" value="TreeGrafter"/>
</dbReference>
<organism evidence="14 15">
    <name type="scientific">Bagarius yarrelli</name>
    <name type="common">Goonch</name>
    <name type="synonym">Bagrus yarrelli</name>
    <dbReference type="NCBI Taxonomy" id="175774"/>
    <lineage>
        <taxon>Eukaryota</taxon>
        <taxon>Metazoa</taxon>
        <taxon>Chordata</taxon>
        <taxon>Craniata</taxon>
        <taxon>Vertebrata</taxon>
        <taxon>Euteleostomi</taxon>
        <taxon>Actinopterygii</taxon>
        <taxon>Neopterygii</taxon>
        <taxon>Teleostei</taxon>
        <taxon>Ostariophysi</taxon>
        <taxon>Siluriformes</taxon>
        <taxon>Sisoridae</taxon>
        <taxon>Sisorinae</taxon>
        <taxon>Bagarius</taxon>
    </lineage>
</organism>
<dbReference type="AlphaFoldDB" id="A0A556TTH6"/>
<keyword evidence="7" id="KW-0851">Voltage-gated channel</keyword>
<sequence length="115" mass="13253">MMVILLNCVTLGMYQPCENIDCSSQRCQILQAFDAIIYIFFAVEMVVKMVALGIFGRRCYLGDTWNRLDFFIVMAGVVEYSLDLQNINLTAIRTVRVLRPLKAINRVPSKFFNIF</sequence>
<evidence type="ECO:0000256" key="4">
    <source>
        <dbReference type="ARBA" id="ARBA00022673"/>
    </source>
</evidence>
<keyword evidence="9" id="KW-0406">Ion transport</keyword>
<keyword evidence="5 12" id="KW-0812">Transmembrane</keyword>
<feature type="transmembrane region" description="Helical" evidence="12">
    <location>
        <begin position="35"/>
        <end position="55"/>
    </location>
</feature>
<comment type="subcellular location">
    <subcellularLocation>
        <location evidence="1">Membrane</location>
        <topology evidence="1">Multi-pass membrane protein</topology>
    </subcellularLocation>
</comment>
<protein>
    <submittedName>
        <fullName evidence="14">Voltage-dependent T-type calcium channel subunit alpha-1I</fullName>
    </submittedName>
</protein>
<name>A0A556TTH6_BAGYA</name>
<evidence type="ECO:0000256" key="11">
    <source>
        <dbReference type="ARBA" id="ARBA00023303"/>
    </source>
</evidence>
<evidence type="ECO:0000256" key="5">
    <source>
        <dbReference type="ARBA" id="ARBA00022692"/>
    </source>
</evidence>
<dbReference type="InterPro" id="IPR027359">
    <property type="entry name" value="Volt_channel_dom_sf"/>
</dbReference>
<dbReference type="PANTHER" id="PTHR45628:SF39">
    <property type="entry name" value="VOLTAGE-DEPENDENT T-TYPE CALCIUM CHANNEL SUBUNIT ALPHA-1I"/>
    <property type="match status" value="1"/>
</dbReference>
<evidence type="ECO:0000256" key="3">
    <source>
        <dbReference type="ARBA" id="ARBA00022568"/>
    </source>
</evidence>
<proteinExistence type="predicted"/>
<dbReference type="InterPro" id="IPR050599">
    <property type="entry name" value="VDCC_alpha-1_subunit"/>
</dbReference>
<dbReference type="GO" id="GO:0008331">
    <property type="term" value="F:high voltage-gated calcium channel activity"/>
    <property type="evidence" value="ECO:0007669"/>
    <property type="project" value="TreeGrafter"/>
</dbReference>
<dbReference type="FunFam" id="1.20.120.350:FF:000012">
    <property type="entry name" value="Voltage-dependent T-type calcium channel subunit alpha"/>
    <property type="match status" value="1"/>
</dbReference>
<evidence type="ECO:0000313" key="14">
    <source>
        <dbReference type="EMBL" id="TSK62651.1"/>
    </source>
</evidence>
<evidence type="ECO:0000313" key="15">
    <source>
        <dbReference type="Proteomes" id="UP000319801"/>
    </source>
</evidence>
<evidence type="ECO:0000259" key="13">
    <source>
        <dbReference type="Pfam" id="PF00520"/>
    </source>
</evidence>
<accession>A0A556TTH6</accession>
<evidence type="ECO:0000256" key="9">
    <source>
        <dbReference type="ARBA" id="ARBA00023065"/>
    </source>
</evidence>
<evidence type="ECO:0000256" key="10">
    <source>
        <dbReference type="ARBA" id="ARBA00023136"/>
    </source>
</evidence>
<dbReference type="Gene3D" id="1.20.120.350">
    <property type="entry name" value="Voltage-gated potassium channels. Chain C"/>
    <property type="match status" value="1"/>
</dbReference>
<keyword evidence="2" id="KW-0813">Transport</keyword>
<dbReference type="Proteomes" id="UP000319801">
    <property type="component" value="Unassembled WGS sequence"/>
</dbReference>
<dbReference type="SUPFAM" id="SSF81324">
    <property type="entry name" value="Voltage-gated potassium channels"/>
    <property type="match status" value="1"/>
</dbReference>
<keyword evidence="3" id="KW-0109">Calcium transport</keyword>
<evidence type="ECO:0000256" key="8">
    <source>
        <dbReference type="ARBA" id="ARBA00022989"/>
    </source>
</evidence>
<evidence type="ECO:0000256" key="1">
    <source>
        <dbReference type="ARBA" id="ARBA00004141"/>
    </source>
</evidence>
<keyword evidence="4" id="KW-0107">Calcium channel</keyword>
<dbReference type="EMBL" id="VCAZ01000017">
    <property type="protein sequence ID" value="TSK62651.1"/>
    <property type="molecule type" value="Genomic_DNA"/>
</dbReference>
<evidence type="ECO:0000256" key="7">
    <source>
        <dbReference type="ARBA" id="ARBA00022882"/>
    </source>
</evidence>
<evidence type="ECO:0000256" key="6">
    <source>
        <dbReference type="ARBA" id="ARBA00022837"/>
    </source>
</evidence>
<dbReference type="GO" id="GO:0005891">
    <property type="term" value="C:voltage-gated calcium channel complex"/>
    <property type="evidence" value="ECO:0007669"/>
    <property type="project" value="TreeGrafter"/>
</dbReference>
<keyword evidence="6" id="KW-0106">Calcium</keyword>
<dbReference type="PANTHER" id="PTHR45628">
    <property type="entry name" value="VOLTAGE-DEPENDENT CALCIUM CHANNEL TYPE A SUBUNIT ALPHA-1"/>
    <property type="match status" value="1"/>
</dbReference>
<keyword evidence="15" id="KW-1185">Reference proteome</keyword>
<dbReference type="Pfam" id="PF00520">
    <property type="entry name" value="Ion_trans"/>
    <property type="match status" value="1"/>
</dbReference>
<evidence type="ECO:0000256" key="2">
    <source>
        <dbReference type="ARBA" id="ARBA00022448"/>
    </source>
</evidence>
<gene>
    <name evidence="14" type="ORF">Baya_4779</name>
</gene>
<dbReference type="OrthoDB" id="416585at2759"/>
<dbReference type="InterPro" id="IPR005821">
    <property type="entry name" value="Ion_trans_dom"/>
</dbReference>
<evidence type="ECO:0000256" key="12">
    <source>
        <dbReference type="SAM" id="Phobius"/>
    </source>
</evidence>
<feature type="domain" description="Ion transport" evidence="13">
    <location>
        <begin position="1"/>
        <end position="109"/>
    </location>
</feature>
<reference evidence="14 15" key="1">
    <citation type="journal article" date="2019" name="Genome Biol. Evol.">
        <title>Whole-Genome Sequencing of the Giant Devil Catfish, Bagarius yarrelli.</title>
        <authorList>
            <person name="Jiang W."/>
            <person name="Lv Y."/>
            <person name="Cheng L."/>
            <person name="Yang K."/>
            <person name="Chao B."/>
            <person name="Wang X."/>
            <person name="Li Y."/>
            <person name="Pan X."/>
            <person name="You X."/>
            <person name="Zhang Y."/>
            <person name="Yang J."/>
            <person name="Li J."/>
            <person name="Zhang X."/>
            <person name="Liu S."/>
            <person name="Sun C."/>
            <person name="Yang J."/>
            <person name="Shi Q."/>
        </authorList>
    </citation>
    <scope>NUCLEOTIDE SEQUENCE [LARGE SCALE GENOMIC DNA]</scope>
    <source>
        <strain evidence="14">JWS20170419001</strain>
        <tissue evidence="14">Muscle</tissue>
    </source>
</reference>
<keyword evidence="11" id="KW-0407">Ion channel</keyword>